<feature type="transmembrane region" description="Helical" evidence="1">
    <location>
        <begin position="50"/>
        <end position="71"/>
    </location>
</feature>
<keyword evidence="1" id="KW-1133">Transmembrane helix</keyword>
<evidence type="ECO:0000256" key="1">
    <source>
        <dbReference type="SAM" id="Phobius"/>
    </source>
</evidence>
<name>A0A285IW03_9GAMM</name>
<dbReference type="EMBL" id="OBEB01000004">
    <property type="protein sequence ID" value="SNY52230.1"/>
    <property type="molecule type" value="Genomic_DNA"/>
</dbReference>
<dbReference type="RefSeq" id="WP_212682397.1">
    <property type="nucleotide sequence ID" value="NZ_OBEB01000004.1"/>
</dbReference>
<reference evidence="3" key="1">
    <citation type="submission" date="2017-09" db="EMBL/GenBank/DDBJ databases">
        <authorList>
            <person name="Varghese N."/>
            <person name="Submissions S."/>
        </authorList>
    </citation>
    <scope>NUCLEOTIDE SEQUENCE [LARGE SCALE GENOMIC DNA]</scope>
    <source>
        <strain evidence="3">CGMCC 1.12461</strain>
    </source>
</reference>
<protein>
    <submittedName>
        <fullName evidence="2">Uncharacterized protein</fullName>
    </submittedName>
</protein>
<evidence type="ECO:0000313" key="2">
    <source>
        <dbReference type="EMBL" id="SNY52230.1"/>
    </source>
</evidence>
<proteinExistence type="predicted"/>
<gene>
    <name evidence="2" type="ORF">SAMN06297280_2043</name>
</gene>
<organism evidence="2 3">
    <name type="scientific">Arsukibacterium tuosuense</name>
    <dbReference type="NCBI Taxonomy" id="1323745"/>
    <lineage>
        <taxon>Bacteria</taxon>
        <taxon>Pseudomonadati</taxon>
        <taxon>Pseudomonadota</taxon>
        <taxon>Gammaproteobacteria</taxon>
        <taxon>Chromatiales</taxon>
        <taxon>Chromatiaceae</taxon>
        <taxon>Arsukibacterium</taxon>
    </lineage>
</organism>
<dbReference type="AlphaFoldDB" id="A0A285IW03"/>
<dbReference type="Proteomes" id="UP000219353">
    <property type="component" value="Unassembled WGS sequence"/>
</dbReference>
<accession>A0A285IW03</accession>
<feature type="transmembrane region" description="Helical" evidence="1">
    <location>
        <begin position="21"/>
        <end position="44"/>
    </location>
</feature>
<keyword evidence="3" id="KW-1185">Reference proteome</keyword>
<keyword evidence="1" id="KW-0472">Membrane</keyword>
<sequence>MATQSDLPSAETPAVKPPRLFWLKLAMLLGIAMVILGHFLWVGLDLPQTMGVPGIILVAACCAFGLILSLPTKIYLTLLLMQHESEVKAAQQAAIRKKTDV</sequence>
<evidence type="ECO:0000313" key="3">
    <source>
        <dbReference type="Proteomes" id="UP000219353"/>
    </source>
</evidence>
<keyword evidence="1" id="KW-0812">Transmembrane</keyword>